<dbReference type="InterPro" id="IPR017907">
    <property type="entry name" value="Znf_RING_CS"/>
</dbReference>
<keyword evidence="1" id="KW-0597">Phosphoprotein</keyword>
<dbReference type="InterPro" id="IPR011042">
    <property type="entry name" value="6-blade_b-propeller_TolB-like"/>
</dbReference>
<evidence type="ECO:0000256" key="1">
    <source>
        <dbReference type="ARBA" id="ARBA00022553"/>
    </source>
</evidence>
<feature type="coiled-coil region" evidence="8">
    <location>
        <begin position="258"/>
        <end position="285"/>
    </location>
</feature>
<dbReference type="Pfam" id="PF00643">
    <property type="entry name" value="zf-B_box"/>
    <property type="match status" value="1"/>
</dbReference>
<evidence type="ECO:0000256" key="2">
    <source>
        <dbReference type="ARBA" id="ARBA00022723"/>
    </source>
</evidence>
<dbReference type="Proteomes" id="UP000887568">
    <property type="component" value="Unplaced"/>
</dbReference>
<dbReference type="PROSITE" id="PS50089">
    <property type="entry name" value="ZF_RING_2"/>
    <property type="match status" value="1"/>
</dbReference>
<keyword evidence="3" id="KW-0677">Repeat</keyword>
<dbReference type="SMART" id="SM00336">
    <property type="entry name" value="BBOX"/>
    <property type="match status" value="2"/>
</dbReference>
<dbReference type="GeneID" id="119724090"/>
<dbReference type="Pfam" id="PF22586">
    <property type="entry name" value="ANCHR-like_BBOX"/>
    <property type="match status" value="1"/>
</dbReference>
<dbReference type="Gene3D" id="3.30.40.10">
    <property type="entry name" value="Zinc/RING finger domain, C3HC4 (zinc finger)"/>
    <property type="match status" value="1"/>
</dbReference>
<keyword evidence="4 6" id="KW-0863">Zinc-finger</keyword>
<dbReference type="PROSITE" id="PS00518">
    <property type="entry name" value="ZF_RING_1"/>
    <property type="match status" value="1"/>
</dbReference>
<reference evidence="11" key="1">
    <citation type="submission" date="2022-11" db="UniProtKB">
        <authorList>
            <consortium name="EnsemblMetazoa"/>
        </authorList>
    </citation>
    <scope>IDENTIFICATION</scope>
</reference>
<dbReference type="InterPro" id="IPR001258">
    <property type="entry name" value="NHL_repeat"/>
</dbReference>
<keyword evidence="8" id="KW-0175">Coiled coil</keyword>
<evidence type="ECO:0000259" key="10">
    <source>
        <dbReference type="PROSITE" id="PS50119"/>
    </source>
</evidence>
<dbReference type="InterPro" id="IPR047153">
    <property type="entry name" value="TRIM45/56/19-like"/>
</dbReference>
<evidence type="ECO:0000256" key="8">
    <source>
        <dbReference type="SAM" id="Coils"/>
    </source>
</evidence>
<dbReference type="CDD" id="cd19756">
    <property type="entry name" value="Bbox2"/>
    <property type="match status" value="1"/>
</dbReference>
<dbReference type="SUPFAM" id="SSF57845">
    <property type="entry name" value="B-box zinc-binding domain"/>
    <property type="match status" value="1"/>
</dbReference>
<protein>
    <submittedName>
        <fullName evidence="11">Uncharacterized protein</fullName>
    </submittedName>
</protein>
<accession>A0A913ZGK6</accession>
<feature type="domain" description="RING-type" evidence="9">
    <location>
        <begin position="20"/>
        <end position="64"/>
    </location>
</feature>
<evidence type="ECO:0000259" key="9">
    <source>
        <dbReference type="PROSITE" id="PS50089"/>
    </source>
</evidence>
<proteinExistence type="predicted"/>
<evidence type="ECO:0000256" key="5">
    <source>
        <dbReference type="ARBA" id="ARBA00022833"/>
    </source>
</evidence>
<evidence type="ECO:0000313" key="12">
    <source>
        <dbReference type="Proteomes" id="UP000887568"/>
    </source>
</evidence>
<dbReference type="PANTHER" id="PTHR25462">
    <property type="entry name" value="BONUS, ISOFORM C-RELATED"/>
    <property type="match status" value="1"/>
</dbReference>
<keyword evidence="5" id="KW-0862">Zinc</keyword>
<evidence type="ECO:0000256" key="6">
    <source>
        <dbReference type="PROSITE-ProRule" id="PRU00024"/>
    </source>
</evidence>
<keyword evidence="2" id="KW-0479">Metal-binding</keyword>
<dbReference type="InterPro" id="IPR013083">
    <property type="entry name" value="Znf_RING/FYVE/PHD"/>
</dbReference>
<evidence type="ECO:0000256" key="3">
    <source>
        <dbReference type="ARBA" id="ARBA00022737"/>
    </source>
</evidence>
<evidence type="ECO:0000313" key="11">
    <source>
        <dbReference type="EnsemblMetazoa" id="XP_038050927.1"/>
    </source>
</evidence>
<dbReference type="CDD" id="cd05819">
    <property type="entry name" value="NHL"/>
    <property type="match status" value="1"/>
</dbReference>
<dbReference type="SUPFAM" id="SSF101898">
    <property type="entry name" value="NHL repeat"/>
    <property type="match status" value="1"/>
</dbReference>
<dbReference type="SUPFAM" id="SSF57850">
    <property type="entry name" value="RING/U-box"/>
    <property type="match status" value="1"/>
</dbReference>
<keyword evidence="12" id="KW-1185">Reference proteome</keyword>
<dbReference type="OrthoDB" id="6265224at2759"/>
<dbReference type="SMART" id="SM00184">
    <property type="entry name" value="RING"/>
    <property type="match status" value="1"/>
</dbReference>
<evidence type="ECO:0000256" key="7">
    <source>
        <dbReference type="PROSITE-ProRule" id="PRU00504"/>
    </source>
</evidence>
<feature type="repeat" description="NHL" evidence="7">
    <location>
        <begin position="377"/>
        <end position="420"/>
    </location>
</feature>
<dbReference type="PROSITE" id="PS50119">
    <property type="entry name" value="ZF_BBOX"/>
    <property type="match status" value="2"/>
</dbReference>
<dbReference type="Pfam" id="PF13445">
    <property type="entry name" value="zf-RING_UBOX"/>
    <property type="match status" value="1"/>
</dbReference>
<dbReference type="Gene3D" id="2.120.10.30">
    <property type="entry name" value="TolB, C-terminal domain"/>
    <property type="match status" value="2"/>
</dbReference>
<evidence type="ECO:0000256" key="4">
    <source>
        <dbReference type="ARBA" id="ARBA00022771"/>
    </source>
</evidence>
<dbReference type="EnsemblMetazoa" id="XM_038194999.1">
    <property type="protein sequence ID" value="XP_038050927.1"/>
    <property type="gene ID" value="LOC119724090"/>
</dbReference>
<sequence length="642" mass="72403">MAEAAAKTVLDRISQGHLECPICCCRFKDPKMLDCLHSFCLNCLEEMMSKQKSETEKITCPVCRRETQVPDEGLQSLSSSFFLISLVDEIKTQEQLLGKETTNASCESCEEGQEAVSRCLDCKENICKKCQEAHQFLKYTKDHRIIPTEDLDKLRVLPTDVTKAVVPKCREHIEQPLCFHCETCDILICSMCAATEHRSAEHKFVGITNAIESFRESIRTILQKFEKSREQFASNEDSIKHARNRLQEKLARGRSAISSKAEAEIAKIRNKAELLTENLNEIGQERDSEYENSLVHNRDQMERADQIVTAVNDLMRQADDFELLELKPKVMHNLEFQKELKCKPARLDLAFIGVKCQDVVSDTDLGEILLEEKWQLKEEFGKEGSGDGEFQLANSVARFNNGDIVVTDTIQKRLSLFTSDGQHKKSIDKGAGRHQLQAPWGVVVNYDDLLFVTDINKVKVFDYKLQFVRQFTPSVNDAEGLSRSALTDIAMDTQRVAVADWGRKIISVHNLDGSMIATTTNDMVNYYIAITDKIQDRLIFTNYRKNRLLCVDFKGNEMFNVMTSLNGKPAKPTGVLCDDDGSIYVAVHADTLGKSVVQHYNSDGAFISTVARGLYNPLGMAFTPAGGVVVADKHSVKFFQRM</sequence>
<dbReference type="Gene3D" id="3.30.160.60">
    <property type="entry name" value="Classic Zinc Finger"/>
    <property type="match status" value="1"/>
</dbReference>
<dbReference type="GO" id="GO:0008270">
    <property type="term" value="F:zinc ion binding"/>
    <property type="evidence" value="ECO:0007669"/>
    <property type="project" value="UniProtKB-KW"/>
</dbReference>
<dbReference type="PANTHER" id="PTHR25462:SF296">
    <property type="entry name" value="MEIOTIC P26, ISOFORM F"/>
    <property type="match status" value="1"/>
</dbReference>
<dbReference type="RefSeq" id="XP_038050927.1">
    <property type="nucleotide sequence ID" value="XM_038194999.1"/>
</dbReference>
<name>A0A913ZGK6_PATMI</name>
<dbReference type="InterPro" id="IPR001841">
    <property type="entry name" value="Znf_RING"/>
</dbReference>
<dbReference type="InterPro" id="IPR000315">
    <property type="entry name" value="Znf_B-box"/>
</dbReference>
<organism evidence="11 12">
    <name type="scientific">Patiria miniata</name>
    <name type="common">Bat star</name>
    <name type="synonym">Asterina miniata</name>
    <dbReference type="NCBI Taxonomy" id="46514"/>
    <lineage>
        <taxon>Eukaryota</taxon>
        <taxon>Metazoa</taxon>
        <taxon>Echinodermata</taxon>
        <taxon>Eleutherozoa</taxon>
        <taxon>Asterozoa</taxon>
        <taxon>Asteroidea</taxon>
        <taxon>Valvatacea</taxon>
        <taxon>Valvatida</taxon>
        <taxon>Asterinidae</taxon>
        <taxon>Patiria</taxon>
    </lineage>
</organism>
<dbReference type="PROSITE" id="PS51125">
    <property type="entry name" value="NHL"/>
    <property type="match status" value="1"/>
</dbReference>
<dbReference type="InterPro" id="IPR027370">
    <property type="entry name" value="Znf-RING_euk"/>
</dbReference>
<dbReference type="AlphaFoldDB" id="A0A913ZGK6"/>
<feature type="domain" description="B box-type" evidence="10">
    <location>
        <begin position="101"/>
        <end position="148"/>
    </location>
</feature>
<dbReference type="OMA" id="NASCESC"/>
<dbReference type="Gene3D" id="4.10.830.40">
    <property type="match status" value="1"/>
</dbReference>
<feature type="domain" description="B box-type" evidence="10">
    <location>
        <begin position="169"/>
        <end position="207"/>
    </location>
</feature>